<dbReference type="PIRSF" id="PIRSF000077">
    <property type="entry name" value="Thioredoxin"/>
    <property type="match status" value="1"/>
</dbReference>
<evidence type="ECO:0000256" key="5">
    <source>
        <dbReference type="ARBA" id="ARBA00023284"/>
    </source>
</evidence>
<dbReference type="PANTHER" id="PTHR45663:SF11">
    <property type="entry name" value="GEO12009P1"/>
    <property type="match status" value="1"/>
</dbReference>
<dbReference type="AlphaFoldDB" id="A0A562U736"/>
<protein>
    <recommendedName>
        <fullName evidence="6">Thioredoxin</fullName>
    </recommendedName>
</protein>
<keyword evidence="4 8" id="KW-1015">Disulfide bond</keyword>
<gene>
    <name evidence="10" type="ORF">JN11_01715</name>
</gene>
<dbReference type="InterPro" id="IPR036249">
    <property type="entry name" value="Thioredoxin-like_sf"/>
</dbReference>
<dbReference type="SUPFAM" id="SSF52833">
    <property type="entry name" value="Thioredoxin-like"/>
    <property type="match status" value="1"/>
</dbReference>
<dbReference type="PANTHER" id="PTHR45663">
    <property type="entry name" value="GEO12009P1"/>
    <property type="match status" value="1"/>
</dbReference>
<dbReference type="GO" id="GO:0005829">
    <property type="term" value="C:cytosol"/>
    <property type="evidence" value="ECO:0007669"/>
    <property type="project" value="TreeGrafter"/>
</dbReference>
<dbReference type="PROSITE" id="PS00194">
    <property type="entry name" value="THIOREDOXIN_1"/>
    <property type="match status" value="1"/>
</dbReference>
<evidence type="ECO:0000256" key="2">
    <source>
        <dbReference type="ARBA" id="ARBA00022448"/>
    </source>
</evidence>
<keyword evidence="11" id="KW-1185">Reference proteome</keyword>
<dbReference type="Gene3D" id="3.40.30.10">
    <property type="entry name" value="Glutaredoxin"/>
    <property type="match status" value="1"/>
</dbReference>
<dbReference type="EMBL" id="VLLI01000004">
    <property type="protein sequence ID" value="TWJ01564.1"/>
    <property type="molecule type" value="Genomic_DNA"/>
</dbReference>
<keyword evidence="3" id="KW-0249">Electron transport</keyword>
<name>A0A562U736_9SPHI</name>
<dbReference type="PRINTS" id="PR00421">
    <property type="entry name" value="THIOREDOXIN"/>
</dbReference>
<dbReference type="CDD" id="cd02947">
    <property type="entry name" value="TRX_family"/>
    <property type="match status" value="1"/>
</dbReference>
<dbReference type="GO" id="GO:0015035">
    <property type="term" value="F:protein-disulfide reductase activity"/>
    <property type="evidence" value="ECO:0007669"/>
    <property type="project" value="UniProtKB-UniRule"/>
</dbReference>
<evidence type="ECO:0000256" key="3">
    <source>
        <dbReference type="ARBA" id="ARBA00022982"/>
    </source>
</evidence>
<feature type="site" description="Contributes to redox potential value" evidence="7">
    <location>
        <position position="25"/>
    </location>
</feature>
<feature type="site" description="Contributes to redox potential value" evidence="7">
    <location>
        <position position="24"/>
    </location>
</feature>
<dbReference type="InterPro" id="IPR017937">
    <property type="entry name" value="Thioredoxin_CS"/>
</dbReference>
<evidence type="ECO:0000256" key="4">
    <source>
        <dbReference type="ARBA" id="ARBA00023157"/>
    </source>
</evidence>
<sequence length="98" mass="10951">MANFQEIIASEKPVLVDFSAEWCGPCKMMPPILKQVKDALGDKVTIIKIDVDKNPTAASAYKVQSVPTLMIFQNSQTKWRQSGVVQANQLQQVIQQFV</sequence>
<comment type="similarity">
    <text evidence="1">Belongs to the thioredoxin family.</text>
</comment>
<dbReference type="InterPro" id="IPR005746">
    <property type="entry name" value="Thioredoxin"/>
</dbReference>
<dbReference type="GO" id="GO:0045454">
    <property type="term" value="P:cell redox homeostasis"/>
    <property type="evidence" value="ECO:0007669"/>
    <property type="project" value="TreeGrafter"/>
</dbReference>
<evidence type="ECO:0000256" key="7">
    <source>
        <dbReference type="PIRSR" id="PIRSR000077-1"/>
    </source>
</evidence>
<evidence type="ECO:0000313" key="10">
    <source>
        <dbReference type="EMBL" id="TWJ01564.1"/>
    </source>
</evidence>
<reference evidence="10 11" key="1">
    <citation type="submission" date="2019-07" db="EMBL/GenBank/DDBJ databases">
        <title>Genomic Encyclopedia of Archaeal and Bacterial Type Strains, Phase II (KMG-II): from individual species to whole genera.</title>
        <authorList>
            <person name="Goeker M."/>
        </authorList>
    </citation>
    <scope>NUCLEOTIDE SEQUENCE [LARGE SCALE GENOMIC DNA]</scope>
    <source>
        <strain evidence="10 11">ATCC BAA-1854</strain>
    </source>
</reference>
<comment type="caution">
    <text evidence="10">The sequence shown here is derived from an EMBL/GenBank/DDBJ whole genome shotgun (WGS) entry which is preliminary data.</text>
</comment>
<feature type="disulfide bond" description="Redox-active" evidence="8">
    <location>
        <begin position="23"/>
        <end position="26"/>
    </location>
</feature>
<feature type="active site" description="Nucleophile" evidence="7">
    <location>
        <position position="23"/>
    </location>
</feature>
<feature type="site" description="Deprotonates C-terminal active site Cys" evidence="7">
    <location>
        <position position="17"/>
    </location>
</feature>
<evidence type="ECO:0000256" key="8">
    <source>
        <dbReference type="PIRSR" id="PIRSR000077-4"/>
    </source>
</evidence>
<dbReference type="NCBIfam" id="TIGR01068">
    <property type="entry name" value="thioredoxin"/>
    <property type="match status" value="1"/>
</dbReference>
<evidence type="ECO:0000256" key="1">
    <source>
        <dbReference type="ARBA" id="ARBA00008987"/>
    </source>
</evidence>
<proteinExistence type="inferred from homology"/>
<dbReference type="Proteomes" id="UP000317010">
    <property type="component" value="Unassembled WGS sequence"/>
</dbReference>
<dbReference type="RefSeq" id="WP_144911601.1">
    <property type="nucleotide sequence ID" value="NZ_VLLI01000004.1"/>
</dbReference>
<feature type="active site" description="Nucleophile" evidence="7">
    <location>
        <position position="26"/>
    </location>
</feature>
<evidence type="ECO:0000256" key="6">
    <source>
        <dbReference type="NCBIfam" id="TIGR01068"/>
    </source>
</evidence>
<keyword evidence="2" id="KW-0813">Transport</keyword>
<dbReference type="OrthoDB" id="9790390at2"/>
<evidence type="ECO:0000259" key="9">
    <source>
        <dbReference type="PROSITE" id="PS51352"/>
    </source>
</evidence>
<dbReference type="FunFam" id="3.40.30.10:FF:000001">
    <property type="entry name" value="Thioredoxin"/>
    <property type="match status" value="1"/>
</dbReference>
<accession>A0A562U736</accession>
<dbReference type="PROSITE" id="PS51352">
    <property type="entry name" value="THIOREDOXIN_2"/>
    <property type="match status" value="1"/>
</dbReference>
<dbReference type="Pfam" id="PF00085">
    <property type="entry name" value="Thioredoxin"/>
    <property type="match status" value="1"/>
</dbReference>
<dbReference type="InterPro" id="IPR013766">
    <property type="entry name" value="Thioredoxin_domain"/>
</dbReference>
<evidence type="ECO:0000313" key="11">
    <source>
        <dbReference type="Proteomes" id="UP000317010"/>
    </source>
</evidence>
<organism evidence="10 11">
    <name type="scientific">Mucilaginibacter frigoritolerans</name>
    <dbReference type="NCBI Taxonomy" id="652788"/>
    <lineage>
        <taxon>Bacteria</taxon>
        <taxon>Pseudomonadati</taxon>
        <taxon>Bacteroidota</taxon>
        <taxon>Sphingobacteriia</taxon>
        <taxon>Sphingobacteriales</taxon>
        <taxon>Sphingobacteriaceae</taxon>
        <taxon>Mucilaginibacter</taxon>
    </lineage>
</organism>
<keyword evidence="5 8" id="KW-0676">Redox-active center</keyword>
<feature type="domain" description="Thioredoxin" evidence="9">
    <location>
        <begin position="1"/>
        <end position="98"/>
    </location>
</feature>